<comment type="caution">
    <text evidence="1">The sequence shown here is derived from an EMBL/GenBank/DDBJ whole genome shotgun (WGS) entry which is preliminary data.</text>
</comment>
<reference evidence="1" key="2">
    <citation type="journal article" date="2021" name="PeerJ">
        <title>Extensive microbial diversity within the chicken gut microbiome revealed by metagenomics and culture.</title>
        <authorList>
            <person name="Gilroy R."/>
            <person name="Ravi A."/>
            <person name="Getino M."/>
            <person name="Pursley I."/>
            <person name="Horton D.L."/>
            <person name="Alikhan N.F."/>
            <person name="Baker D."/>
            <person name="Gharbi K."/>
            <person name="Hall N."/>
            <person name="Watson M."/>
            <person name="Adriaenssens E.M."/>
            <person name="Foster-Nyarko E."/>
            <person name="Jarju S."/>
            <person name="Secka A."/>
            <person name="Antonio M."/>
            <person name="Oren A."/>
            <person name="Chaudhuri R.R."/>
            <person name="La Ragione R."/>
            <person name="Hildebrand F."/>
            <person name="Pallen M.J."/>
        </authorList>
    </citation>
    <scope>NUCLEOTIDE SEQUENCE</scope>
    <source>
        <strain evidence="1">D5-748</strain>
    </source>
</reference>
<organism evidence="1 2">
    <name type="scientific">Candidatus Cryptobacteroides merdavium</name>
    <dbReference type="NCBI Taxonomy" id="2840769"/>
    <lineage>
        <taxon>Bacteria</taxon>
        <taxon>Pseudomonadati</taxon>
        <taxon>Bacteroidota</taxon>
        <taxon>Bacteroidia</taxon>
        <taxon>Bacteroidales</taxon>
        <taxon>Candidatus Cryptobacteroides</taxon>
    </lineage>
</organism>
<dbReference type="EMBL" id="JADIMO010000135">
    <property type="protein sequence ID" value="MBO8446055.1"/>
    <property type="molecule type" value="Genomic_DNA"/>
</dbReference>
<dbReference type="AlphaFoldDB" id="A0A9D9H9G4"/>
<sequence length="141" mass="15828">MKICNLIKAMTAAVACISVCSCEPHVLTIVEFTETEDISLRIKGAGLLEYKAETHQLGFNRSECEFRVHDDDMANYFIIKCNEMPSATGQKVTADIEYTTPDDVKTRNGIEFEVADINDSNGKIWLWNQKYQIGAVVMALE</sequence>
<dbReference type="PROSITE" id="PS51257">
    <property type="entry name" value="PROKAR_LIPOPROTEIN"/>
    <property type="match status" value="1"/>
</dbReference>
<accession>A0A9D9H9G4</accession>
<evidence type="ECO:0000313" key="1">
    <source>
        <dbReference type="EMBL" id="MBO8446055.1"/>
    </source>
</evidence>
<reference evidence="1" key="1">
    <citation type="submission" date="2020-10" db="EMBL/GenBank/DDBJ databases">
        <authorList>
            <person name="Gilroy R."/>
        </authorList>
    </citation>
    <scope>NUCLEOTIDE SEQUENCE</scope>
    <source>
        <strain evidence="1">D5-748</strain>
    </source>
</reference>
<evidence type="ECO:0008006" key="3">
    <source>
        <dbReference type="Google" id="ProtNLM"/>
    </source>
</evidence>
<proteinExistence type="predicted"/>
<dbReference type="Proteomes" id="UP000823619">
    <property type="component" value="Unassembled WGS sequence"/>
</dbReference>
<name>A0A9D9H9G4_9BACT</name>
<gene>
    <name evidence="1" type="ORF">IAC23_10265</name>
</gene>
<evidence type="ECO:0000313" key="2">
    <source>
        <dbReference type="Proteomes" id="UP000823619"/>
    </source>
</evidence>
<protein>
    <recommendedName>
        <fullName evidence="3">Lipoprotein</fullName>
    </recommendedName>
</protein>